<dbReference type="Gene3D" id="1.20.140.10">
    <property type="entry name" value="Butyryl-CoA Dehydrogenase, subunit A, domain 3"/>
    <property type="match status" value="1"/>
</dbReference>
<dbReference type="InterPro" id="IPR009075">
    <property type="entry name" value="AcylCo_DH/oxidase_C"/>
</dbReference>
<dbReference type="SUPFAM" id="SSF56645">
    <property type="entry name" value="Acyl-CoA dehydrogenase NM domain-like"/>
    <property type="match status" value="1"/>
</dbReference>
<proteinExistence type="inferred from homology"/>
<evidence type="ECO:0000259" key="5">
    <source>
        <dbReference type="Pfam" id="PF00441"/>
    </source>
</evidence>
<dbReference type="InterPro" id="IPR036250">
    <property type="entry name" value="AcylCo_DH-like_C"/>
</dbReference>
<dbReference type="Pfam" id="PF00441">
    <property type="entry name" value="Acyl-CoA_dh_1"/>
    <property type="match status" value="1"/>
</dbReference>
<evidence type="ECO:0000256" key="1">
    <source>
        <dbReference type="ARBA" id="ARBA00001974"/>
    </source>
</evidence>
<evidence type="ECO:0000313" key="8">
    <source>
        <dbReference type="Proteomes" id="UP001172684"/>
    </source>
</evidence>
<dbReference type="Gene3D" id="2.40.110.10">
    <property type="entry name" value="Butyryl-CoA Dehydrogenase, subunit A, domain 2"/>
    <property type="match status" value="1"/>
</dbReference>
<evidence type="ECO:0000259" key="6">
    <source>
        <dbReference type="Pfam" id="PF02771"/>
    </source>
</evidence>
<comment type="caution">
    <text evidence="7">The sequence shown here is derived from an EMBL/GenBank/DDBJ whole genome shotgun (WGS) entry which is preliminary data.</text>
</comment>
<feature type="domain" description="Acyl-CoA dehydrogenase/oxidase C-terminal" evidence="5">
    <location>
        <begin position="259"/>
        <end position="402"/>
    </location>
</feature>
<dbReference type="SUPFAM" id="SSF47203">
    <property type="entry name" value="Acyl-CoA dehydrogenase C-terminal domain-like"/>
    <property type="match status" value="1"/>
</dbReference>
<keyword evidence="3" id="KW-0285">Flavoprotein</keyword>
<dbReference type="InterPro" id="IPR013786">
    <property type="entry name" value="AcylCoA_DH/ox_N"/>
</dbReference>
<dbReference type="Proteomes" id="UP001172684">
    <property type="component" value="Unassembled WGS sequence"/>
</dbReference>
<dbReference type="PANTHER" id="PTHR43884">
    <property type="entry name" value="ACYL-COA DEHYDROGENASE"/>
    <property type="match status" value="1"/>
</dbReference>
<dbReference type="InterPro" id="IPR046373">
    <property type="entry name" value="Acyl-CoA_Oxase/DH_mid-dom_sf"/>
</dbReference>
<dbReference type="InterPro" id="IPR037069">
    <property type="entry name" value="AcylCoA_DH/ox_N_sf"/>
</dbReference>
<accession>A0ABQ9NI33</accession>
<evidence type="ECO:0000256" key="4">
    <source>
        <dbReference type="ARBA" id="ARBA00022827"/>
    </source>
</evidence>
<protein>
    <recommendedName>
        <fullName evidence="9">Acyl-CoA dehydrogenase</fullName>
    </recommendedName>
</protein>
<dbReference type="Gene3D" id="1.10.540.10">
    <property type="entry name" value="Acyl-CoA dehydrogenase/oxidase, N-terminal domain"/>
    <property type="match status" value="1"/>
</dbReference>
<comment type="similarity">
    <text evidence="2">Belongs to the acyl-CoA dehydrogenase family.</text>
</comment>
<keyword evidence="8" id="KW-1185">Reference proteome</keyword>
<name>A0ABQ9NI33_9PEZI</name>
<dbReference type="Pfam" id="PF02771">
    <property type="entry name" value="Acyl-CoA_dh_N"/>
    <property type="match status" value="1"/>
</dbReference>
<sequence>MIDFTLSPEQNQTREDAGKFANLVLKDAYASYSKYNTNHERFQATEPIVRKAAEMGLLKSAIPAALGGTGGSLIDVCLVVEELYAVEPSVALTILANALGLYPLVAGGTSRQHQKFLAPFLNGQDPALASLVYSEPGGTANFFEPGANGMQTTARKEGNMWILSGEKIWATNCAGWDSRGATLQCIVCREENSSMNSLEESTMLLLVTRELIQRNASDAYTIVKHLDTPGHTACSGPHIKFHGLRVPEYHVLAGPGTMNGYRLVQAAFTMSAVIVGAMSVGIMRHAFETALDFAKSRTAGSTVLLLERQSVADSLIDIKMSVEAARCITWKAAHALEHMGEAENAYEAKIWCSEAAVEVVTKAMRVVGISSYDTSFPVARMLSDALALPIFDGGNVGIRRRQLQKLFLADDYDPWQAAFGKA</sequence>
<comment type="cofactor">
    <cofactor evidence="1">
        <name>FAD</name>
        <dbReference type="ChEBI" id="CHEBI:57692"/>
    </cofactor>
</comment>
<dbReference type="PANTHER" id="PTHR43884:SF12">
    <property type="entry name" value="ISOVALERYL-COA DEHYDROGENASE, MITOCHONDRIAL-RELATED"/>
    <property type="match status" value="1"/>
</dbReference>
<keyword evidence="4" id="KW-0274">FAD</keyword>
<evidence type="ECO:0000313" key="7">
    <source>
        <dbReference type="EMBL" id="KAJ9655674.1"/>
    </source>
</evidence>
<organism evidence="7 8">
    <name type="scientific">Coniosporium apollinis</name>
    <dbReference type="NCBI Taxonomy" id="61459"/>
    <lineage>
        <taxon>Eukaryota</taxon>
        <taxon>Fungi</taxon>
        <taxon>Dikarya</taxon>
        <taxon>Ascomycota</taxon>
        <taxon>Pezizomycotina</taxon>
        <taxon>Dothideomycetes</taxon>
        <taxon>Dothideomycetes incertae sedis</taxon>
        <taxon>Coniosporium</taxon>
    </lineage>
</organism>
<gene>
    <name evidence="7" type="ORF">H2201_008754</name>
</gene>
<dbReference type="InterPro" id="IPR009100">
    <property type="entry name" value="AcylCoA_DH/oxidase_NM_dom_sf"/>
</dbReference>
<evidence type="ECO:0000256" key="2">
    <source>
        <dbReference type="ARBA" id="ARBA00009347"/>
    </source>
</evidence>
<dbReference type="EMBL" id="JAPDRL010000157">
    <property type="protein sequence ID" value="KAJ9655674.1"/>
    <property type="molecule type" value="Genomic_DNA"/>
</dbReference>
<evidence type="ECO:0000256" key="3">
    <source>
        <dbReference type="ARBA" id="ARBA00022630"/>
    </source>
</evidence>
<feature type="domain" description="Acyl-CoA dehydrogenase/oxidase N-terminal" evidence="6">
    <location>
        <begin position="7"/>
        <end position="123"/>
    </location>
</feature>
<evidence type="ECO:0008006" key="9">
    <source>
        <dbReference type="Google" id="ProtNLM"/>
    </source>
</evidence>
<reference evidence="7" key="1">
    <citation type="submission" date="2022-10" db="EMBL/GenBank/DDBJ databases">
        <title>Culturing micro-colonial fungi from biological soil crusts in the Mojave desert and describing Neophaeococcomyces mojavensis, and introducing the new genera and species Taxawa tesnikishii.</title>
        <authorList>
            <person name="Kurbessoian T."/>
            <person name="Stajich J.E."/>
        </authorList>
    </citation>
    <scope>NUCLEOTIDE SEQUENCE</scope>
    <source>
        <strain evidence="7">TK_1</strain>
    </source>
</reference>
<dbReference type="CDD" id="cd00567">
    <property type="entry name" value="ACAD"/>
    <property type="match status" value="1"/>
</dbReference>